<gene>
    <name evidence="3" type="ORF">NHX12_003874</name>
</gene>
<reference evidence="3" key="1">
    <citation type="submission" date="2022-07" db="EMBL/GenBank/DDBJ databases">
        <title>Chromosome-level genome of Muraenolepis orangiensis.</title>
        <authorList>
            <person name="Kim J."/>
        </authorList>
    </citation>
    <scope>NUCLEOTIDE SEQUENCE</scope>
    <source>
        <strain evidence="3">KU_S4_2022</strain>
        <tissue evidence="3">Muscle</tissue>
    </source>
</reference>
<proteinExistence type="predicted"/>
<feature type="chain" id="PRO_5040202393" evidence="2">
    <location>
        <begin position="18"/>
        <end position="166"/>
    </location>
</feature>
<evidence type="ECO:0000256" key="1">
    <source>
        <dbReference type="SAM" id="MobiDB-lite"/>
    </source>
</evidence>
<feature type="region of interest" description="Disordered" evidence="1">
    <location>
        <begin position="135"/>
        <end position="166"/>
    </location>
</feature>
<evidence type="ECO:0000313" key="4">
    <source>
        <dbReference type="Proteomes" id="UP001148018"/>
    </source>
</evidence>
<feature type="signal peptide" evidence="2">
    <location>
        <begin position="1"/>
        <end position="17"/>
    </location>
</feature>
<keyword evidence="2" id="KW-0732">Signal</keyword>
<name>A0A9Q0IBN7_9TELE</name>
<keyword evidence="4" id="KW-1185">Reference proteome</keyword>
<dbReference type="AlphaFoldDB" id="A0A9Q0IBN7"/>
<evidence type="ECO:0000313" key="3">
    <source>
        <dbReference type="EMBL" id="KAJ3594567.1"/>
    </source>
</evidence>
<sequence>MWLQASVTVCLSCLVLASHGQEAERASLRRSADPRGGRCQYTFTVAAPADGQGCPGDEMESVLSRLVLLEALVSRLAVGGQGGGSTAGPKGDDDGEDDDGDLFHSRVAGERNQLQKDKERLSGQVRELQQRVEQLGAEAEALRQTPCRPDHGPSGSTYHGPPPNEN</sequence>
<feature type="region of interest" description="Disordered" evidence="1">
    <location>
        <begin position="78"/>
        <end position="122"/>
    </location>
</feature>
<protein>
    <submittedName>
        <fullName evidence="3">Uncharacterized protein</fullName>
    </submittedName>
</protein>
<evidence type="ECO:0000256" key="2">
    <source>
        <dbReference type="SAM" id="SignalP"/>
    </source>
</evidence>
<organism evidence="3 4">
    <name type="scientific">Muraenolepis orangiensis</name>
    <name type="common">Patagonian moray cod</name>
    <dbReference type="NCBI Taxonomy" id="630683"/>
    <lineage>
        <taxon>Eukaryota</taxon>
        <taxon>Metazoa</taxon>
        <taxon>Chordata</taxon>
        <taxon>Craniata</taxon>
        <taxon>Vertebrata</taxon>
        <taxon>Euteleostomi</taxon>
        <taxon>Actinopterygii</taxon>
        <taxon>Neopterygii</taxon>
        <taxon>Teleostei</taxon>
        <taxon>Neoteleostei</taxon>
        <taxon>Acanthomorphata</taxon>
        <taxon>Zeiogadaria</taxon>
        <taxon>Gadariae</taxon>
        <taxon>Gadiformes</taxon>
        <taxon>Muraenolepidoidei</taxon>
        <taxon>Muraenolepididae</taxon>
        <taxon>Muraenolepis</taxon>
    </lineage>
</organism>
<dbReference type="Proteomes" id="UP001148018">
    <property type="component" value="Unassembled WGS sequence"/>
</dbReference>
<accession>A0A9Q0IBN7</accession>
<feature type="compositionally biased region" description="Basic and acidic residues" evidence="1">
    <location>
        <begin position="101"/>
        <end position="121"/>
    </location>
</feature>
<dbReference type="EMBL" id="JANIIK010000111">
    <property type="protein sequence ID" value="KAJ3594567.1"/>
    <property type="molecule type" value="Genomic_DNA"/>
</dbReference>
<comment type="caution">
    <text evidence="3">The sequence shown here is derived from an EMBL/GenBank/DDBJ whole genome shotgun (WGS) entry which is preliminary data.</text>
</comment>